<keyword evidence="1" id="KW-0805">Transcription regulation</keyword>
<dbReference type="InterPro" id="IPR050109">
    <property type="entry name" value="HTH-type_TetR-like_transc_reg"/>
</dbReference>
<dbReference type="InterPro" id="IPR001647">
    <property type="entry name" value="HTH_TetR"/>
</dbReference>
<feature type="DNA-binding region" description="H-T-H motif" evidence="4">
    <location>
        <begin position="45"/>
        <end position="64"/>
    </location>
</feature>
<dbReference type="SUPFAM" id="SSF46689">
    <property type="entry name" value="Homeodomain-like"/>
    <property type="match status" value="1"/>
</dbReference>
<dbReference type="PROSITE" id="PS50977">
    <property type="entry name" value="HTH_TETR_2"/>
    <property type="match status" value="1"/>
</dbReference>
<organism evidence="7">
    <name type="scientific">Streptantibioticus silvisoli</name>
    <dbReference type="NCBI Taxonomy" id="2705255"/>
    <lineage>
        <taxon>Bacteria</taxon>
        <taxon>Bacillati</taxon>
        <taxon>Actinomycetota</taxon>
        <taxon>Actinomycetes</taxon>
        <taxon>Kitasatosporales</taxon>
        <taxon>Streptomycetaceae</taxon>
        <taxon>Streptantibioticus</taxon>
    </lineage>
</organism>
<proteinExistence type="predicted"/>
<name>A0AA90H4Q9_9ACTN</name>
<comment type="caution">
    <text evidence="7">The sequence shown here is derived from an EMBL/GenBank/DDBJ whole genome shotgun (WGS) entry which is preliminary data.</text>
</comment>
<protein>
    <submittedName>
        <fullName evidence="7">TetR/AcrR family transcriptional regulator</fullName>
    </submittedName>
</protein>
<sequence>MGEQPTPSAAGRPRSRRGQGERLRTEILAAVDRLLVEWGSAEKLTIRAVAREAGVAAPSIYLHFPDKAELVWAALEGKYAELAALMRAADAAAEAGGPAGRLRAQVHAYCRFALVDPGHYRLMYEVRQPVVDAERIRRHPARLVSGSLRQALACCRDAGLTVSLPVEQAAHTLWAGLHGIVSLSHTLSPDLEEERLLLGLADGLLGSLLPGDAAARAALAEHGDPGVLRVIRATVLDPQAPVPAAER</sequence>
<evidence type="ECO:0000259" key="6">
    <source>
        <dbReference type="PROSITE" id="PS50977"/>
    </source>
</evidence>
<dbReference type="Pfam" id="PF13305">
    <property type="entry name" value="TetR_C_33"/>
    <property type="match status" value="1"/>
</dbReference>
<dbReference type="InterPro" id="IPR025996">
    <property type="entry name" value="MT1864/Rv1816-like_C"/>
</dbReference>
<dbReference type="PANTHER" id="PTHR30055">
    <property type="entry name" value="HTH-TYPE TRANSCRIPTIONAL REGULATOR RUTR"/>
    <property type="match status" value="1"/>
</dbReference>
<gene>
    <name evidence="7" type="ORF">POF50_017965</name>
</gene>
<accession>A0AA90H4Q9</accession>
<dbReference type="GO" id="GO:0003700">
    <property type="term" value="F:DNA-binding transcription factor activity"/>
    <property type="evidence" value="ECO:0007669"/>
    <property type="project" value="TreeGrafter"/>
</dbReference>
<evidence type="ECO:0000313" key="7">
    <source>
        <dbReference type="EMBL" id="MDI5971206.1"/>
    </source>
</evidence>
<dbReference type="GO" id="GO:0000976">
    <property type="term" value="F:transcription cis-regulatory region binding"/>
    <property type="evidence" value="ECO:0007669"/>
    <property type="project" value="TreeGrafter"/>
</dbReference>
<reference evidence="7" key="1">
    <citation type="submission" date="2023-05" db="EMBL/GenBank/DDBJ databases">
        <title>Streptantibioticus silvisoli sp. nov., acidotolerant actinomycetes 1 from pine litter.</title>
        <authorList>
            <person name="Swiecimska M."/>
            <person name="Golinska P."/>
            <person name="Sangal V."/>
            <person name="Wachnowicz B."/>
            <person name="Goodfellow M."/>
        </authorList>
    </citation>
    <scope>NUCLEOTIDE SEQUENCE</scope>
    <source>
        <strain evidence="7">SL13</strain>
    </source>
</reference>
<dbReference type="AlphaFoldDB" id="A0AA90H4Q9"/>
<evidence type="ECO:0000256" key="4">
    <source>
        <dbReference type="PROSITE-ProRule" id="PRU00335"/>
    </source>
</evidence>
<dbReference type="Pfam" id="PF00440">
    <property type="entry name" value="TetR_N"/>
    <property type="match status" value="1"/>
</dbReference>
<dbReference type="RefSeq" id="WP_271317002.1">
    <property type="nucleotide sequence ID" value="NZ_JABXJJ020000020.1"/>
</dbReference>
<dbReference type="SUPFAM" id="SSF48498">
    <property type="entry name" value="Tetracyclin repressor-like, C-terminal domain"/>
    <property type="match status" value="1"/>
</dbReference>
<evidence type="ECO:0000256" key="1">
    <source>
        <dbReference type="ARBA" id="ARBA00023015"/>
    </source>
</evidence>
<dbReference type="EMBL" id="JABXJJ020000020">
    <property type="protein sequence ID" value="MDI5971206.1"/>
    <property type="molecule type" value="Genomic_DNA"/>
</dbReference>
<keyword evidence="3" id="KW-0804">Transcription</keyword>
<dbReference type="InterPro" id="IPR036271">
    <property type="entry name" value="Tet_transcr_reg_TetR-rel_C_sf"/>
</dbReference>
<evidence type="ECO:0000256" key="2">
    <source>
        <dbReference type="ARBA" id="ARBA00023125"/>
    </source>
</evidence>
<keyword evidence="2 4" id="KW-0238">DNA-binding</keyword>
<dbReference type="PANTHER" id="PTHR30055:SF234">
    <property type="entry name" value="HTH-TYPE TRANSCRIPTIONAL REGULATOR BETI"/>
    <property type="match status" value="1"/>
</dbReference>
<dbReference type="InterPro" id="IPR009057">
    <property type="entry name" value="Homeodomain-like_sf"/>
</dbReference>
<evidence type="ECO:0000256" key="3">
    <source>
        <dbReference type="ARBA" id="ARBA00023163"/>
    </source>
</evidence>
<feature type="region of interest" description="Disordered" evidence="5">
    <location>
        <begin position="1"/>
        <end position="21"/>
    </location>
</feature>
<dbReference type="Gene3D" id="1.10.357.10">
    <property type="entry name" value="Tetracycline Repressor, domain 2"/>
    <property type="match status" value="1"/>
</dbReference>
<feature type="domain" description="HTH tetR-type" evidence="6">
    <location>
        <begin position="21"/>
        <end position="82"/>
    </location>
</feature>
<evidence type="ECO:0000256" key="5">
    <source>
        <dbReference type="SAM" id="MobiDB-lite"/>
    </source>
</evidence>